<proteinExistence type="predicted"/>
<evidence type="ECO:0000313" key="2">
    <source>
        <dbReference type="Proteomes" id="UP000299102"/>
    </source>
</evidence>
<name>A0A4C1VV18_EUMVA</name>
<dbReference type="EMBL" id="BGZK01000405">
    <property type="protein sequence ID" value="GBP41714.1"/>
    <property type="molecule type" value="Genomic_DNA"/>
</dbReference>
<evidence type="ECO:0000313" key="1">
    <source>
        <dbReference type="EMBL" id="GBP41714.1"/>
    </source>
</evidence>
<dbReference type="AlphaFoldDB" id="A0A4C1VV18"/>
<comment type="caution">
    <text evidence="1">The sequence shown here is derived from an EMBL/GenBank/DDBJ whole genome shotgun (WGS) entry which is preliminary data.</text>
</comment>
<dbReference type="Proteomes" id="UP000299102">
    <property type="component" value="Unassembled WGS sequence"/>
</dbReference>
<reference evidence="1 2" key="1">
    <citation type="journal article" date="2019" name="Commun. Biol.">
        <title>The bagworm genome reveals a unique fibroin gene that provides high tensile strength.</title>
        <authorList>
            <person name="Kono N."/>
            <person name="Nakamura H."/>
            <person name="Ohtoshi R."/>
            <person name="Tomita M."/>
            <person name="Numata K."/>
            <person name="Arakawa K."/>
        </authorList>
    </citation>
    <scope>NUCLEOTIDE SEQUENCE [LARGE SCALE GENOMIC DNA]</scope>
</reference>
<gene>
    <name evidence="1" type="ORF">EVAR_33705_1</name>
</gene>
<organism evidence="1 2">
    <name type="scientific">Eumeta variegata</name>
    <name type="common">Bagworm moth</name>
    <name type="synonym">Eumeta japonica</name>
    <dbReference type="NCBI Taxonomy" id="151549"/>
    <lineage>
        <taxon>Eukaryota</taxon>
        <taxon>Metazoa</taxon>
        <taxon>Ecdysozoa</taxon>
        <taxon>Arthropoda</taxon>
        <taxon>Hexapoda</taxon>
        <taxon>Insecta</taxon>
        <taxon>Pterygota</taxon>
        <taxon>Neoptera</taxon>
        <taxon>Endopterygota</taxon>
        <taxon>Lepidoptera</taxon>
        <taxon>Glossata</taxon>
        <taxon>Ditrysia</taxon>
        <taxon>Tineoidea</taxon>
        <taxon>Psychidae</taxon>
        <taxon>Oiketicinae</taxon>
        <taxon>Eumeta</taxon>
    </lineage>
</organism>
<protein>
    <recommendedName>
        <fullName evidence="3">Reverse transcriptase domain-containing protein</fullName>
    </recommendedName>
</protein>
<accession>A0A4C1VV18</accession>
<keyword evidence="2" id="KW-1185">Reference proteome</keyword>
<sequence>MIKEYANLACARADSSVIHGRSQLLRRSRGRNLGPTTHPRRCTARQLTVTVPVWNVHRHDDIHITTIAGQLQDWDEDVMLALYADDSAYLSSSRRADLDVAKLERVPNLLSNWLDNRRVAINVTKTAALLTGQQRIMPPKLRLQR</sequence>
<evidence type="ECO:0008006" key="3">
    <source>
        <dbReference type="Google" id="ProtNLM"/>
    </source>
</evidence>
<dbReference type="OrthoDB" id="412981at2759"/>